<dbReference type="EMBL" id="VLPK01000001">
    <property type="protein sequence ID" value="TSJ43770.1"/>
    <property type="molecule type" value="Genomic_DNA"/>
</dbReference>
<dbReference type="PANTHER" id="PTHR43481:SF4">
    <property type="entry name" value="GLYCEROL-1-PHOSPHATE PHOSPHOHYDROLASE 1-RELATED"/>
    <property type="match status" value="1"/>
</dbReference>
<dbReference type="Gene3D" id="3.40.50.1000">
    <property type="entry name" value="HAD superfamily/HAD-like"/>
    <property type="match status" value="1"/>
</dbReference>
<sequence>METAELSKYDKLVNKSTGHYKAFLYDCDGTLADNMPAHALTYIKVAADNGVTITGEIIDELAGWPVPAVVAEINKRYGSNMNPEEFAEIRQKLYHDEYINHITPVEHVVDHLKAHVGKVRIAVVSGGSREAVEKTLNILGIANLVETLVCAGETPHGKPFPDPFSAAAQKLGIEPKDCLVFEDGDPGVQSAIAAGMDWIRIDQLY</sequence>
<keyword evidence="2" id="KW-1185">Reference proteome</keyword>
<dbReference type="Pfam" id="PF00702">
    <property type="entry name" value="Hydrolase"/>
    <property type="match status" value="1"/>
</dbReference>
<dbReference type="RefSeq" id="WP_144247336.1">
    <property type="nucleotide sequence ID" value="NZ_VLPK01000001.1"/>
</dbReference>
<dbReference type="InterPro" id="IPR051806">
    <property type="entry name" value="HAD-like_SPP"/>
</dbReference>
<dbReference type="CDD" id="cd07505">
    <property type="entry name" value="HAD_BPGM-like"/>
    <property type="match status" value="1"/>
</dbReference>
<proteinExistence type="predicted"/>
<protein>
    <submittedName>
        <fullName evidence="1">HAD family phosphatase</fullName>
    </submittedName>
</protein>
<dbReference type="SFLD" id="SFLDG01129">
    <property type="entry name" value="C1.5:_HAD__Beta-PGM__Phosphata"/>
    <property type="match status" value="1"/>
</dbReference>
<name>A0A556MV05_9SPHI</name>
<organism evidence="1 2">
    <name type="scientific">Mucilaginibacter corticis</name>
    <dbReference type="NCBI Taxonomy" id="2597670"/>
    <lineage>
        <taxon>Bacteria</taxon>
        <taxon>Pseudomonadati</taxon>
        <taxon>Bacteroidota</taxon>
        <taxon>Sphingobacteriia</taxon>
        <taxon>Sphingobacteriales</taxon>
        <taxon>Sphingobacteriaceae</taxon>
        <taxon>Mucilaginibacter</taxon>
    </lineage>
</organism>
<dbReference type="Gene3D" id="1.10.150.240">
    <property type="entry name" value="Putative phosphatase, domain 2"/>
    <property type="match status" value="1"/>
</dbReference>
<gene>
    <name evidence="1" type="ORF">FO440_06165</name>
</gene>
<accession>A0A556MV05</accession>
<dbReference type="InterPro" id="IPR023198">
    <property type="entry name" value="PGP-like_dom2"/>
</dbReference>
<evidence type="ECO:0000313" key="2">
    <source>
        <dbReference type="Proteomes" id="UP000318733"/>
    </source>
</evidence>
<dbReference type="InterPro" id="IPR023214">
    <property type="entry name" value="HAD_sf"/>
</dbReference>
<evidence type="ECO:0000313" key="1">
    <source>
        <dbReference type="EMBL" id="TSJ43770.1"/>
    </source>
</evidence>
<dbReference type="Proteomes" id="UP000318733">
    <property type="component" value="Unassembled WGS sequence"/>
</dbReference>
<dbReference type="InterPro" id="IPR036412">
    <property type="entry name" value="HAD-like_sf"/>
</dbReference>
<dbReference type="PANTHER" id="PTHR43481">
    <property type="entry name" value="FRUCTOSE-1-PHOSPHATE PHOSPHATASE"/>
    <property type="match status" value="1"/>
</dbReference>
<dbReference type="OrthoDB" id="9797743at2"/>
<dbReference type="InterPro" id="IPR006439">
    <property type="entry name" value="HAD-SF_hydro_IA"/>
</dbReference>
<dbReference type="SFLD" id="SFLDS00003">
    <property type="entry name" value="Haloacid_Dehalogenase"/>
    <property type="match status" value="1"/>
</dbReference>
<dbReference type="SUPFAM" id="SSF56784">
    <property type="entry name" value="HAD-like"/>
    <property type="match status" value="1"/>
</dbReference>
<comment type="caution">
    <text evidence="1">The sequence shown here is derived from an EMBL/GenBank/DDBJ whole genome shotgun (WGS) entry which is preliminary data.</text>
</comment>
<dbReference type="AlphaFoldDB" id="A0A556MV05"/>
<dbReference type="NCBIfam" id="TIGR01509">
    <property type="entry name" value="HAD-SF-IA-v3"/>
    <property type="match status" value="1"/>
</dbReference>
<dbReference type="GO" id="GO:0050308">
    <property type="term" value="F:sugar-phosphatase activity"/>
    <property type="evidence" value="ECO:0007669"/>
    <property type="project" value="TreeGrafter"/>
</dbReference>
<reference evidence="1 2" key="1">
    <citation type="submission" date="2019-07" db="EMBL/GenBank/DDBJ databases">
        <authorList>
            <person name="Huq M.A."/>
        </authorList>
    </citation>
    <scope>NUCLEOTIDE SEQUENCE [LARGE SCALE GENOMIC DNA]</scope>
    <source>
        <strain evidence="1 2">MAH-19</strain>
    </source>
</reference>